<gene>
    <name evidence="2" type="ORF">FIBSPDRAFT_250323</name>
</gene>
<name>A0A165XWW0_9AGAM</name>
<proteinExistence type="predicted"/>
<evidence type="ECO:0000256" key="1">
    <source>
        <dbReference type="SAM" id="MobiDB-lite"/>
    </source>
</evidence>
<reference evidence="2" key="1">
    <citation type="journal article" date="2016" name="Mol. Biol. Evol.">
        <title>Comparative Genomics of Early-Diverging Mushroom-Forming Fungi Provides Insights into the Origins of Lignocellulose Decay Capabilities.</title>
        <authorList>
            <person name="Nagy L.G."/>
            <person name="Riley R."/>
            <person name="Tritt A."/>
            <person name="Adam C."/>
            <person name="Daum C."/>
            <person name="Floudas D."/>
            <person name="Sun H."/>
            <person name="Yadav J.S."/>
            <person name="Pangilinan J."/>
            <person name="Larsson K.H."/>
            <person name="Matsuura K."/>
            <person name="Barry K."/>
            <person name="Labutti K."/>
            <person name="Kuo R."/>
            <person name="Ohm R.A."/>
            <person name="Bhattacharya S.S."/>
            <person name="Shirouzu T."/>
            <person name="Yoshinaga Y."/>
            <person name="Martin F.M."/>
            <person name="Grigoriev I.V."/>
            <person name="Hibbett D.S."/>
        </authorList>
    </citation>
    <scope>NUCLEOTIDE SEQUENCE [LARGE SCALE GENOMIC DNA]</scope>
    <source>
        <strain evidence="2">CBS 109695</strain>
    </source>
</reference>
<feature type="region of interest" description="Disordered" evidence="1">
    <location>
        <begin position="1"/>
        <end position="23"/>
    </location>
</feature>
<evidence type="ECO:0000313" key="2">
    <source>
        <dbReference type="EMBL" id="KZP08978.1"/>
    </source>
</evidence>
<protein>
    <submittedName>
        <fullName evidence="2">Uncharacterized protein</fullName>
    </submittedName>
</protein>
<sequence>MRPPSHAPPCPPSRGRPPPRMRTRGGVVVMVMVAAVRENAGVVRRQDRVPRQENWSWGRGGRVPCADAVPYRCGGRDDGTGNAGGEAPVQRDSGSTGAWDWGWGAGGSAAARRHLPPVRLRPSPLLHLLIFRITRWSGAHRPSPVLPTPAPSHPALRSYPSQRCRPEIRPTHCCGP</sequence>
<feature type="compositionally biased region" description="Pro residues" evidence="1">
    <location>
        <begin position="1"/>
        <end position="16"/>
    </location>
</feature>
<dbReference type="AlphaFoldDB" id="A0A165XWW0"/>
<dbReference type="EMBL" id="KV417710">
    <property type="protein sequence ID" value="KZP08978.1"/>
    <property type="molecule type" value="Genomic_DNA"/>
</dbReference>
<organism evidence="2">
    <name type="scientific">Athelia psychrophila</name>
    <dbReference type="NCBI Taxonomy" id="1759441"/>
    <lineage>
        <taxon>Eukaryota</taxon>
        <taxon>Fungi</taxon>
        <taxon>Dikarya</taxon>
        <taxon>Basidiomycota</taxon>
        <taxon>Agaricomycotina</taxon>
        <taxon>Agaricomycetes</taxon>
        <taxon>Agaricomycetidae</taxon>
        <taxon>Atheliales</taxon>
        <taxon>Atheliaceae</taxon>
        <taxon>Athelia</taxon>
    </lineage>
</organism>
<accession>A0A165XWW0</accession>